<keyword evidence="9 11" id="KW-0472">Membrane</keyword>
<dbReference type="PANTHER" id="PTHR24223">
    <property type="entry name" value="ATP-BINDING CASSETTE SUB-FAMILY C"/>
    <property type="match status" value="1"/>
</dbReference>
<dbReference type="InterPro" id="IPR003439">
    <property type="entry name" value="ABC_transporter-like_ATP-bd"/>
</dbReference>
<evidence type="ECO:0000256" key="11">
    <source>
        <dbReference type="SAM" id="Phobius"/>
    </source>
</evidence>
<evidence type="ECO:0000256" key="4">
    <source>
        <dbReference type="ARBA" id="ARBA00022692"/>
    </source>
</evidence>
<evidence type="ECO:0000256" key="1">
    <source>
        <dbReference type="ARBA" id="ARBA00004127"/>
    </source>
</evidence>
<feature type="transmembrane region" description="Helical" evidence="11">
    <location>
        <begin position="469"/>
        <end position="494"/>
    </location>
</feature>
<feature type="domain" description="ABC transmembrane type-1" evidence="13">
    <location>
        <begin position="339"/>
        <end position="598"/>
    </location>
</feature>
<dbReference type="SMART" id="SM00382">
    <property type="entry name" value="AAA"/>
    <property type="match status" value="1"/>
</dbReference>
<gene>
    <name evidence="14" type="ORF">COCON_G00110560</name>
</gene>
<organism evidence="14 15">
    <name type="scientific">Conger conger</name>
    <name type="common">Conger eel</name>
    <name type="synonym">Muraena conger</name>
    <dbReference type="NCBI Taxonomy" id="82655"/>
    <lineage>
        <taxon>Eukaryota</taxon>
        <taxon>Metazoa</taxon>
        <taxon>Chordata</taxon>
        <taxon>Craniata</taxon>
        <taxon>Vertebrata</taxon>
        <taxon>Euteleostomi</taxon>
        <taxon>Actinopterygii</taxon>
        <taxon>Neopterygii</taxon>
        <taxon>Teleostei</taxon>
        <taxon>Anguilliformes</taxon>
        <taxon>Congridae</taxon>
        <taxon>Conger</taxon>
    </lineage>
</organism>
<feature type="domain" description="ABC transporter" evidence="12">
    <location>
        <begin position="651"/>
        <end position="885"/>
    </location>
</feature>
<dbReference type="Pfam" id="PF00005">
    <property type="entry name" value="ABC_tran"/>
    <property type="match status" value="1"/>
</dbReference>
<accession>A0A9Q1DJI5</accession>
<dbReference type="Pfam" id="PF00664">
    <property type="entry name" value="ABC_membrane"/>
    <property type="match status" value="1"/>
</dbReference>
<comment type="caution">
    <text evidence="14">The sequence shown here is derived from an EMBL/GenBank/DDBJ whole genome shotgun (WGS) entry which is preliminary data.</text>
</comment>
<proteinExistence type="inferred from homology"/>
<name>A0A9Q1DJI5_CONCO</name>
<comment type="similarity">
    <text evidence="2">Belongs to the ABC transporter superfamily. ABCC family. Conjugate transporter (TC 3.A.1.208) subfamily.</text>
</comment>
<dbReference type="PROSITE" id="PS50893">
    <property type="entry name" value="ABC_TRANSPORTER_2"/>
    <property type="match status" value="2"/>
</dbReference>
<evidence type="ECO:0000313" key="14">
    <source>
        <dbReference type="EMBL" id="KAJ8272197.1"/>
    </source>
</evidence>
<dbReference type="Gene3D" id="1.20.1560.10">
    <property type="entry name" value="ABC transporter type 1, transmembrane domain"/>
    <property type="match status" value="1"/>
</dbReference>
<keyword evidence="5" id="KW-0677">Repeat</keyword>
<dbReference type="EMBL" id="JAFJMO010000007">
    <property type="protein sequence ID" value="KAJ8272197.1"/>
    <property type="molecule type" value="Genomic_DNA"/>
</dbReference>
<evidence type="ECO:0000313" key="15">
    <source>
        <dbReference type="Proteomes" id="UP001152803"/>
    </source>
</evidence>
<dbReference type="Gene3D" id="3.40.50.300">
    <property type="entry name" value="P-loop containing nucleotide triphosphate hydrolases"/>
    <property type="match status" value="2"/>
</dbReference>
<keyword evidence="15" id="KW-1185">Reference proteome</keyword>
<evidence type="ECO:0000256" key="8">
    <source>
        <dbReference type="ARBA" id="ARBA00022989"/>
    </source>
</evidence>
<dbReference type="GO" id="GO:0016887">
    <property type="term" value="F:ATP hydrolysis activity"/>
    <property type="evidence" value="ECO:0007669"/>
    <property type="project" value="InterPro"/>
</dbReference>
<feature type="transmembrane region" description="Helical" evidence="11">
    <location>
        <begin position="317"/>
        <end position="334"/>
    </location>
</feature>
<dbReference type="Proteomes" id="UP001152803">
    <property type="component" value="Unassembled WGS sequence"/>
</dbReference>
<evidence type="ECO:0000259" key="13">
    <source>
        <dbReference type="PROSITE" id="PS50929"/>
    </source>
</evidence>
<feature type="transmembrane region" description="Helical" evidence="11">
    <location>
        <begin position="557"/>
        <end position="579"/>
    </location>
</feature>
<dbReference type="CDD" id="cd03244">
    <property type="entry name" value="ABCC_MRP_domain2"/>
    <property type="match status" value="1"/>
</dbReference>
<dbReference type="SUPFAM" id="SSF90123">
    <property type="entry name" value="ABC transporter transmembrane region"/>
    <property type="match status" value="1"/>
</dbReference>
<evidence type="ECO:0000256" key="10">
    <source>
        <dbReference type="ARBA" id="ARBA00023180"/>
    </source>
</evidence>
<dbReference type="InterPro" id="IPR011527">
    <property type="entry name" value="ABC1_TM_dom"/>
</dbReference>
<evidence type="ECO:0000259" key="12">
    <source>
        <dbReference type="PROSITE" id="PS50893"/>
    </source>
</evidence>
<dbReference type="InterPro" id="IPR017871">
    <property type="entry name" value="ABC_transporter-like_CS"/>
</dbReference>
<dbReference type="GO" id="GO:0005524">
    <property type="term" value="F:ATP binding"/>
    <property type="evidence" value="ECO:0007669"/>
    <property type="project" value="UniProtKB-KW"/>
</dbReference>
<evidence type="ECO:0000256" key="5">
    <source>
        <dbReference type="ARBA" id="ARBA00022737"/>
    </source>
</evidence>
<evidence type="ECO:0000256" key="2">
    <source>
        <dbReference type="ARBA" id="ARBA00009726"/>
    </source>
</evidence>
<dbReference type="PROSITE" id="PS50929">
    <property type="entry name" value="ABC_TM1F"/>
    <property type="match status" value="1"/>
</dbReference>
<keyword evidence="6" id="KW-0547">Nucleotide-binding</keyword>
<protein>
    <submittedName>
        <fullName evidence="14">Uncharacterized protein</fullName>
    </submittedName>
</protein>
<dbReference type="OrthoDB" id="6500128at2759"/>
<dbReference type="InterPro" id="IPR036640">
    <property type="entry name" value="ABC1_TM_sf"/>
</dbReference>
<dbReference type="InterPro" id="IPR050173">
    <property type="entry name" value="ABC_transporter_C-like"/>
</dbReference>
<dbReference type="GO" id="GO:0016020">
    <property type="term" value="C:membrane"/>
    <property type="evidence" value="ECO:0007669"/>
    <property type="project" value="InterPro"/>
</dbReference>
<keyword evidence="7" id="KW-0067">ATP-binding</keyword>
<keyword evidence="3" id="KW-0813">Transport</keyword>
<evidence type="ECO:0000256" key="9">
    <source>
        <dbReference type="ARBA" id="ARBA00023136"/>
    </source>
</evidence>
<dbReference type="GO" id="GO:0140359">
    <property type="term" value="F:ABC-type transporter activity"/>
    <property type="evidence" value="ECO:0007669"/>
    <property type="project" value="InterPro"/>
</dbReference>
<dbReference type="PROSITE" id="PS00211">
    <property type="entry name" value="ABC_TRANSPORTER_1"/>
    <property type="match status" value="1"/>
</dbReference>
<keyword evidence="10" id="KW-0325">Glycoprotein</keyword>
<dbReference type="FunFam" id="3.40.50.300:FF:000074">
    <property type="entry name" value="Multidrug resistance-associated protein 5 isoform 1"/>
    <property type="match status" value="1"/>
</dbReference>
<evidence type="ECO:0000256" key="6">
    <source>
        <dbReference type="ARBA" id="ARBA00022741"/>
    </source>
</evidence>
<keyword evidence="8 11" id="KW-1133">Transmembrane helix</keyword>
<feature type="domain" description="ABC transporter" evidence="12">
    <location>
        <begin position="9"/>
        <end position="223"/>
    </location>
</feature>
<evidence type="ECO:0000256" key="7">
    <source>
        <dbReference type="ARBA" id="ARBA00022840"/>
    </source>
</evidence>
<comment type="subcellular location">
    <subcellularLocation>
        <location evidence="1">Endomembrane system</location>
        <topology evidence="1">Multi-pass membrane protein</topology>
    </subcellularLocation>
</comment>
<dbReference type="GO" id="GO:0012505">
    <property type="term" value="C:endomembrane system"/>
    <property type="evidence" value="ECO:0007669"/>
    <property type="project" value="UniProtKB-SubCell"/>
</dbReference>
<dbReference type="SUPFAM" id="SSF52540">
    <property type="entry name" value="P-loop containing nucleoside triphosphate hydrolases"/>
    <property type="match status" value="2"/>
</dbReference>
<reference evidence="14" key="1">
    <citation type="journal article" date="2023" name="Science">
        <title>Genome structures resolve the early diversification of teleost fishes.</title>
        <authorList>
            <person name="Parey E."/>
            <person name="Louis A."/>
            <person name="Montfort J."/>
            <person name="Bouchez O."/>
            <person name="Roques C."/>
            <person name="Iampietro C."/>
            <person name="Lluch J."/>
            <person name="Castinel A."/>
            <person name="Donnadieu C."/>
            <person name="Desvignes T."/>
            <person name="Floi Bucao C."/>
            <person name="Jouanno E."/>
            <person name="Wen M."/>
            <person name="Mejri S."/>
            <person name="Dirks R."/>
            <person name="Jansen H."/>
            <person name="Henkel C."/>
            <person name="Chen W.J."/>
            <person name="Zahm M."/>
            <person name="Cabau C."/>
            <person name="Klopp C."/>
            <person name="Thompson A.W."/>
            <person name="Robinson-Rechavi M."/>
            <person name="Braasch I."/>
            <person name="Lecointre G."/>
            <person name="Bobe J."/>
            <person name="Postlethwait J.H."/>
            <person name="Berthelot C."/>
            <person name="Roest Crollius H."/>
            <person name="Guiguen Y."/>
        </authorList>
    </citation>
    <scope>NUCLEOTIDE SEQUENCE</scope>
    <source>
        <strain evidence="14">Concon-B</strain>
    </source>
</reference>
<dbReference type="InterPro" id="IPR027417">
    <property type="entry name" value="P-loop_NTPase"/>
</dbReference>
<dbReference type="FunFam" id="1.20.1560.10:FF:000015">
    <property type="entry name" value="multidrug resistance-associated protein 5 isoform X1"/>
    <property type="match status" value="1"/>
</dbReference>
<feature type="transmembrane region" description="Helical" evidence="11">
    <location>
        <begin position="375"/>
        <end position="395"/>
    </location>
</feature>
<evidence type="ECO:0000256" key="3">
    <source>
        <dbReference type="ARBA" id="ARBA00022448"/>
    </source>
</evidence>
<dbReference type="CDD" id="cd18599">
    <property type="entry name" value="ABC_6TM_MRP5_8_9_D2"/>
    <property type="match status" value="1"/>
</dbReference>
<dbReference type="InterPro" id="IPR003593">
    <property type="entry name" value="AAA+_ATPase"/>
</dbReference>
<dbReference type="AlphaFoldDB" id="A0A9Q1DJI5"/>
<dbReference type="PANTHER" id="PTHR24223:SF10">
    <property type="entry name" value="ATP-BINDING CASSETTE SUB-FAMILY C MEMBER 12"/>
    <property type="match status" value="1"/>
</dbReference>
<keyword evidence="4 11" id="KW-0812">Transmembrane</keyword>
<sequence>MSLSSDRVLNVLSVGKAFTVSTMLNCIVKVGARFDAGIKQLAEAKASLSRLKTVLIIENTETYLKMLPESPHALVLKEAYFSWDKPKNSQRINKLKHRTINQQNQTGNPTPDDTDLKLGLRNISFTLPMKQRISLARAVYSNKDIFLLDDPLSAVDAHVGKHIFEECIKKELRGKSVVLVSHQLQFLESCDEVMLLESGEIQGMGTHTSLVESNSQYADLFNNYKLELSRAKNEKDNKSQIKANELKIQGSNTQRAKGIINPAFTISDEIHSQDGKDQVTYTHDNIESKEHRVKQEHIKEGSIPWRTYHQYCRAAGGYLWAFMIALMFILNVGTRHFCSWWLGHWLNQGSGQGNCSNHTADGNISENPDLHFYQLMYGMAMLVMIVVGVINGFAFTKFTLRASSTIHENMLKQVLRSPMSFFDTTPIGRTISRFSMDQQEIDYNTPFVMSDVVQSYTDTFFQLTSITLVFPWFLIAVLLLAGVFSTILHVFLGVDGYIARMVKRSRSPWISFTVSSVEGLGLINAYNKNKHFIEKFMDLSDTQSKYQLLLRSGMRWLFFRMDFVTAIVSLTGALAILLAPLTMSPAMKGLAFSYIMMLGLLTSNVKKHVLFRCSFTSVERLQEYTMNCVSEAPRKIMDVNIQDGWPLSGAIHFHDFQMRYRENTPIVLDGLNLKITSKEKIGIMGTTGSGKSSIILALFRLVEPARGSILIDNVDISLIGLEDLRSKMSVIPQDPVLFIGTVRFNLDPFNNCSDEEIWQALGRIYMKDTISKLPEKLDFALTENGGHFSVGERQLICLARALLRDTKIIVLDEATASTDSETDARIQCTIREVFRDCTVLSITHRVNTALDYDKILILDNGKIAEFDKMEVLMKRPGSLFASLLEAANTRHERS</sequence>